<name>A0A699ISB3_TANCI</name>
<sequence>MPKFASTLKSLLSNKEKLFELANTPLNDNFLVMLHKKLPKKLTDLAKFLIPCDFLELVECLALADLGSSINLMPLSVWKKLSKTYFYSHVSRARKLISCLSGWCCRRCLWEIRKVSFSGRLCVVDKELTLRVNDEDVTFNIEHTLRYSYRYDDESGKRIDVIDVTCEEYAQEVLGFLDSCKSGNPTPSLDPIIVTSSPSLTPFKGGDFVLEEIEACLTRDSIPPGINDADFDLEGDIVLLEKLLNDDPSSPLPPKELHFEELKIIKSSIDDPLEHELKDLHSHLEYSFLEGTNKLTVIIAKN</sequence>
<organism evidence="1">
    <name type="scientific">Tanacetum cinerariifolium</name>
    <name type="common">Dalmatian daisy</name>
    <name type="synonym">Chrysanthemum cinerariifolium</name>
    <dbReference type="NCBI Taxonomy" id="118510"/>
    <lineage>
        <taxon>Eukaryota</taxon>
        <taxon>Viridiplantae</taxon>
        <taxon>Streptophyta</taxon>
        <taxon>Embryophyta</taxon>
        <taxon>Tracheophyta</taxon>
        <taxon>Spermatophyta</taxon>
        <taxon>Magnoliopsida</taxon>
        <taxon>eudicotyledons</taxon>
        <taxon>Gunneridae</taxon>
        <taxon>Pentapetalae</taxon>
        <taxon>asterids</taxon>
        <taxon>campanulids</taxon>
        <taxon>Asterales</taxon>
        <taxon>Asteraceae</taxon>
        <taxon>Asteroideae</taxon>
        <taxon>Anthemideae</taxon>
        <taxon>Anthemidinae</taxon>
        <taxon>Tanacetum</taxon>
    </lineage>
</organism>
<evidence type="ECO:0000313" key="1">
    <source>
        <dbReference type="EMBL" id="GEZ82891.1"/>
    </source>
</evidence>
<accession>A0A699ISB3</accession>
<gene>
    <name evidence="1" type="ORF">Tci_554864</name>
</gene>
<dbReference type="PANTHER" id="PTHR33067">
    <property type="entry name" value="RNA-DIRECTED DNA POLYMERASE-RELATED"/>
    <property type="match status" value="1"/>
</dbReference>
<comment type="caution">
    <text evidence="1">The sequence shown here is derived from an EMBL/GenBank/DDBJ whole genome shotgun (WGS) entry which is preliminary data.</text>
</comment>
<keyword evidence="1" id="KW-0695">RNA-directed DNA polymerase</keyword>
<dbReference type="AlphaFoldDB" id="A0A699ISB3"/>
<reference evidence="1" key="1">
    <citation type="journal article" date="2019" name="Sci. Rep.">
        <title>Draft genome of Tanacetum cinerariifolium, the natural source of mosquito coil.</title>
        <authorList>
            <person name="Yamashiro T."/>
            <person name="Shiraishi A."/>
            <person name="Satake H."/>
            <person name="Nakayama K."/>
        </authorList>
    </citation>
    <scope>NUCLEOTIDE SEQUENCE</scope>
</reference>
<keyword evidence="1" id="KW-0808">Transferase</keyword>
<dbReference type="EMBL" id="BKCJ010329190">
    <property type="protein sequence ID" value="GEZ82891.1"/>
    <property type="molecule type" value="Genomic_DNA"/>
</dbReference>
<dbReference type="GO" id="GO:0003964">
    <property type="term" value="F:RNA-directed DNA polymerase activity"/>
    <property type="evidence" value="ECO:0007669"/>
    <property type="project" value="UniProtKB-KW"/>
</dbReference>
<keyword evidence="1" id="KW-0548">Nucleotidyltransferase</keyword>
<protein>
    <submittedName>
        <fullName evidence="1">Reverse transcriptase domain-containing protein</fullName>
    </submittedName>
</protein>
<proteinExistence type="predicted"/>
<dbReference type="PANTHER" id="PTHR33067:SF35">
    <property type="entry name" value="ASPARTIC PEPTIDASE DDI1-TYPE DOMAIN-CONTAINING PROTEIN"/>
    <property type="match status" value="1"/>
</dbReference>